<sequence length="122" mass="13568">MWTCLPFSTEDDHEKAMSASRKKDDDVMVTKMYVAEAGDTAAAVEKMIRGHYAGVSIWFTYLVDYLGQSLVTYFHRVVEKGSQSFMSRPAGSYRRLGVSDLEIETGTVLEFDANTLGLVATP</sequence>
<proteinExistence type="predicted"/>
<evidence type="ECO:0000313" key="1">
    <source>
        <dbReference type="EMBL" id="KAL3699684.1"/>
    </source>
</evidence>
<reference evidence="1 2" key="1">
    <citation type="submission" date="2024-09" db="EMBL/GenBank/DDBJ databases">
        <title>Chromosome-scale assembly of Riccia sorocarpa.</title>
        <authorList>
            <person name="Paukszto L."/>
        </authorList>
    </citation>
    <scope>NUCLEOTIDE SEQUENCE [LARGE SCALE GENOMIC DNA]</scope>
    <source>
        <strain evidence="1">LP-2024</strain>
        <tissue evidence="1">Aerial parts of the thallus</tissue>
    </source>
</reference>
<evidence type="ECO:0000313" key="2">
    <source>
        <dbReference type="Proteomes" id="UP001633002"/>
    </source>
</evidence>
<gene>
    <name evidence="1" type="ORF">R1sor_017706</name>
</gene>
<accession>A0ABD3I9F8</accession>
<protein>
    <submittedName>
        <fullName evidence="1">Uncharacterized protein</fullName>
    </submittedName>
</protein>
<keyword evidence="2" id="KW-1185">Reference proteome</keyword>
<dbReference type="Proteomes" id="UP001633002">
    <property type="component" value="Unassembled WGS sequence"/>
</dbReference>
<comment type="caution">
    <text evidence="1">The sequence shown here is derived from an EMBL/GenBank/DDBJ whole genome shotgun (WGS) entry which is preliminary data.</text>
</comment>
<name>A0ABD3I9F8_9MARC</name>
<organism evidence="1 2">
    <name type="scientific">Riccia sorocarpa</name>
    <dbReference type="NCBI Taxonomy" id="122646"/>
    <lineage>
        <taxon>Eukaryota</taxon>
        <taxon>Viridiplantae</taxon>
        <taxon>Streptophyta</taxon>
        <taxon>Embryophyta</taxon>
        <taxon>Marchantiophyta</taxon>
        <taxon>Marchantiopsida</taxon>
        <taxon>Marchantiidae</taxon>
        <taxon>Marchantiales</taxon>
        <taxon>Ricciaceae</taxon>
        <taxon>Riccia</taxon>
    </lineage>
</organism>
<dbReference type="EMBL" id="JBJQOH010000001">
    <property type="protein sequence ID" value="KAL3699684.1"/>
    <property type="molecule type" value="Genomic_DNA"/>
</dbReference>
<dbReference type="AlphaFoldDB" id="A0ABD3I9F8"/>